<keyword evidence="3" id="KW-1185">Reference proteome</keyword>
<comment type="caution">
    <text evidence="2">The sequence shown here is derived from an EMBL/GenBank/DDBJ whole genome shotgun (WGS) entry which is preliminary data.</text>
</comment>
<dbReference type="PROSITE" id="PS51257">
    <property type="entry name" value="PROKAR_LIPOPROTEIN"/>
    <property type="match status" value="1"/>
</dbReference>
<protein>
    <recommendedName>
        <fullName evidence="4">PKD domain-containing protein</fullName>
    </recommendedName>
</protein>
<name>A0ABW4ZPB5_9SPHI</name>
<dbReference type="EMBL" id="JBHUHZ010000002">
    <property type="protein sequence ID" value="MFD2163426.1"/>
    <property type="molecule type" value="Genomic_DNA"/>
</dbReference>
<proteinExistence type="predicted"/>
<sequence length="472" mass="51404">MRFLKNVSLILLAAVSLFSACQKEEYSLGALPDKSQVQFEVIQDLSVDPGGNTVILVNKTPGTVAMWDYVTGKSSRDRDTVRYAFQGDYNIKFSVMTAGGIVEATPKLIKVTQNELKYVNDPVWKLLTGGGPGFEKTWVLDVNANGDKKVFSSPIYFAGTQIAYGTTMPSGEVEWTKVEPSAGCNCWTYNPTYTSDTWAAEKKDHGSMTFSLKGGAVFTANHAGIGGLGAETGTFMVDAANLKLTTSGASPLGVSYTHTDMASIYEWKIISLNENTMQLAGKHKSKDEVQVLNFLSKSFSDAWVAPPPAVPASDPGFNPKFAADGLVNFITGGFSRVWKLDGTGNPVDWLAKGKGWTTGASSSYNWGWDDNWTAISTSPTSWVRFEKDGLKYTKSQQGVISTGTFSISQATNEITLSGSNTLIQNGDHWMSPKTQVLKVVKAFPDDISKGVWFGTSYDGTKDEWFAFHYVLF</sequence>
<keyword evidence="1" id="KW-0732">Signal</keyword>
<evidence type="ECO:0000313" key="2">
    <source>
        <dbReference type="EMBL" id="MFD2163426.1"/>
    </source>
</evidence>
<feature type="signal peptide" evidence="1">
    <location>
        <begin position="1"/>
        <end position="19"/>
    </location>
</feature>
<reference evidence="3" key="1">
    <citation type="journal article" date="2019" name="Int. J. Syst. Evol. Microbiol.">
        <title>The Global Catalogue of Microorganisms (GCM) 10K type strain sequencing project: providing services to taxonomists for standard genome sequencing and annotation.</title>
        <authorList>
            <consortium name="The Broad Institute Genomics Platform"/>
            <consortium name="The Broad Institute Genome Sequencing Center for Infectious Disease"/>
            <person name="Wu L."/>
            <person name="Ma J."/>
        </authorList>
    </citation>
    <scope>NUCLEOTIDE SEQUENCE [LARGE SCALE GENOMIC DNA]</scope>
    <source>
        <strain evidence="3">KCTC 42217</strain>
    </source>
</reference>
<dbReference type="Proteomes" id="UP001597387">
    <property type="component" value="Unassembled WGS sequence"/>
</dbReference>
<organism evidence="2 3">
    <name type="scientific">Paradesertivirga mongoliensis</name>
    <dbReference type="NCBI Taxonomy" id="2100740"/>
    <lineage>
        <taxon>Bacteria</taxon>
        <taxon>Pseudomonadati</taxon>
        <taxon>Bacteroidota</taxon>
        <taxon>Sphingobacteriia</taxon>
        <taxon>Sphingobacteriales</taxon>
        <taxon>Sphingobacteriaceae</taxon>
        <taxon>Paradesertivirga</taxon>
    </lineage>
</organism>
<gene>
    <name evidence="2" type="ORF">ACFSJU_13545</name>
</gene>
<dbReference type="RefSeq" id="WP_255900886.1">
    <property type="nucleotide sequence ID" value="NZ_JAFMZO010000002.1"/>
</dbReference>
<feature type="chain" id="PRO_5045182961" description="PKD domain-containing protein" evidence="1">
    <location>
        <begin position="20"/>
        <end position="472"/>
    </location>
</feature>
<evidence type="ECO:0000313" key="3">
    <source>
        <dbReference type="Proteomes" id="UP001597387"/>
    </source>
</evidence>
<accession>A0ABW4ZPB5</accession>
<evidence type="ECO:0000256" key="1">
    <source>
        <dbReference type="SAM" id="SignalP"/>
    </source>
</evidence>
<evidence type="ECO:0008006" key="4">
    <source>
        <dbReference type="Google" id="ProtNLM"/>
    </source>
</evidence>